<gene>
    <name evidence="2" type="ORF">ACFO1S_18470</name>
</gene>
<feature type="domain" description="DUF4253" evidence="1">
    <location>
        <begin position="148"/>
        <end position="252"/>
    </location>
</feature>
<organism evidence="2 3">
    <name type="scientific">Cohnella boryungensis</name>
    <dbReference type="NCBI Taxonomy" id="768479"/>
    <lineage>
        <taxon>Bacteria</taxon>
        <taxon>Bacillati</taxon>
        <taxon>Bacillota</taxon>
        <taxon>Bacilli</taxon>
        <taxon>Bacillales</taxon>
        <taxon>Paenibacillaceae</taxon>
        <taxon>Cohnella</taxon>
    </lineage>
</organism>
<reference evidence="3" key="1">
    <citation type="journal article" date="2019" name="Int. J. Syst. Evol. Microbiol.">
        <title>The Global Catalogue of Microorganisms (GCM) 10K type strain sequencing project: providing services to taxonomists for standard genome sequencing and annotation.</title>
        <authorList>
            <consortium name="The Broad Institute Genomics Platform"/>
            <consortium name="The Broad Institute Genome Sequencing Center for Infectious Disease"/>
            <person name="Wu L."/>
            <person name="Ma J."/>
        </authorList>
    </citation>
    <scope>NUCLEOTIDE SEQUENCE [LARGE SCALE GENOMIC DNA]</scope>
    <source>
        <strain evidence="3">CGMCC 4.1641</strain>
    </source>
</reference>
<dbReference type="EMBL" id="JBHSED010000038">
    <property type="protein sequence ID" value="MFC4305421.1"/>
    <property type="molecule type" value="Genomic_DNA"/>
</dbReference>
<proteinExistence type="predicted"/>
<keyword evidence="3" id="KW-1185">Reference proteome</keyword>
<dbReference type="Pfam" id="PF14062">
    <property type="entry name" value="DUF4253"/>
    <property type="match status" value="1"/>
</dbReference>
<comment type="caution">
    <text evidence="2">The sequence shown here is derived from an EMBL/GenBank/DDBJ whole genome shotgun (WGS) entry which is preliminary data.</text>
</comment>
<evidence type="ECO:0000313" key="3">
    <source>
        <dbReference type="Proteomes" id="UP001595755"/>
    </source>
</evidence>
<accession>A0ABV8SDM3</accession>
<dbReference type="InterPro" id="IPR025349">
    <property type="entry name" value="DUF4253"/>
</dbReference>
<evidence type="ECO:0000259" key="1">
    <source>
        <dbReference type="Pfam" id="PF14062"/>
    </source>
</evidence>
<dbReference type="RefSeq" id="WP_378127308.1">
    <property type="nucleotide sequence ID" value="NZ_JBHSED010000038.1"/>
</dbReference>
<protein>
    <submittedName>
        <fullName evidence="2">DUF4253 domain-containing protein</fullName>
    </submittedName>
</protein>
<name>A0ABV8SDM3_9BACL</name>
<dbReference type="Proteomes" id="UP001595755">
    <property type="component" value="Unassembled WGS sequence"/>
</dbReference>
<evidence type="ECO:0000313" key="2">
    <source>
        <dbReference type="EMBL" id="MFC4305421.1"/>
    </source>
</evidence>
<sequence>MEEIAELLKPYNCTRSDIEDLAFPLEGQDGRTPLLVLSSSNILEMMEEALEEEDSLPAFVGTQLASVKSMSKLDALRSIVSAYLHDVELPPEQKKLDDKDEAGIYAAYALVWEGHEMLDEQRVEAKYAYPAIDSEWAASRAEDGALLLALQPDESFHAPLIIPMGGYNECPQPVYQAVLFKHWQDAYGIVPLAVTESSWAVRAQRLPASEAEALGLAKEHFMFCQYVLESFDSIGQYADYLMKQEIWHFWWD</sequence>